<evidence type="ECO:0000259" key="3">
    <source>
        <dbReference type="PROSITE" id="PS50103"/>
    </source>
</evidence>
<evidence type="ECO:0000256" key="1">
    <source>
        <dbReference type="PROSITE-ProRule" id="PRU00723"/>
    </source>
</evidence>
<dbReference type="AlphaFoldDB" id="A0A6A6RAG6"/>
<dbReference type="PROSITE" id="PS50103">
    <property type="entry name" value="ZF_C3H1"/>
    <property type="match status" value="1"/>
</dbReference>
<keyword evidence="1" id="KW-0863">Zinc-finger</keyword>
<feature type="zinc finger region" description="C3H1-type" evidence="1">
    <location>
        <begin position="1"/>
        <end position="25"/>
    </location>
</feature>
<gene>
    <name evidence="4" type="ORF">BU16DRAFT_522599</name>
</gene>
<dbReference type="Proteomes" id="UP000799750">
    <property type="component" value="Unassembled WGS sequence"/>
</dbReference>
<keyword evidence="1" id="KW-0479">Metal-binding</keyword>
<protein>
    <recommendedName>
        <fullName evidence="3">C3H1-type domain-containing protein</fullName>
    </recommendedName>
</protein>
<dbReference type="Pfam" id="PF00642">
    <property type="entry name" value="zf-CCCH"/>
    <property type="match status" value="1"/>
</dbReference>
<dbReference type="CDD" id="cd23954">
    <property type="entry name" value="AMO1_CTD"/>
    <property type="match status" value="1"/>
</dbReference>
<evidence type="ECO:0000313" key="4">
    <source>
        <dbReference type="EMBL" id="KAF2501689.1"/>
    </source>
</evidence>
<feature type="compositionally biased region" description="Polar residues" evidence="2">
    <location>
        <begin position="387"/>
        <end position="403"/>
    </location>
</feature>
<feature type="compositionally biased region" description="Polar residues" evidence="2">
    <location>
        <begin position="436"/>
        <end position="467"/>
    </location>
</feature>
<feature type="compositionally biased region" description="Polar residues" evidence="2">
    <location>
        <begin position="530"/>
        <end position="562"/>
    </location>
</feature>
<sequence length="683" mass="70751">MPVCQFFKQGNCKFGDRCRNEHPVGLQPPSNANRFGPLGQAQAQQSRGFSAGTQANKRTWPYHLSPDTIKDDLVKERPEWPLSAYGPGRDAPLQLLEGGIDISPEEMRMRFYAARAAGRENQYIEQEAVLAKEAQNQIDKILNDLEGACKYIVDGANTPRDRAKISKESANPAHRDYFSIENQARVARRKAAATSAPSNSFGTSAFGQPSGLGGAQSTFGQPAGQAIGFGQPSGLGQAAAPAQTSAFGQPSLPGQTLGFGQPSALGQGSGFGQTSAMGQSSAFGQPSGLGQGTAFGQPAALGQTSGFGQTSMPGQKSVWSQAAAPAQTSAFGQPSNPGQTSAFGQPSNPGQSAPAFGQPGFGQSGNAGASPFAQNQQAQASNAFGATQPTSTFGQPSQQSTFGQPAGFGQPTTSGDTSSPFAPTTAPPTAPAANPFGQSSSFGQPTTSAAVSSPFSQPTAGPTTNPFGQPAGLSQTTGFSQAATSSSSSPFTQPTAAPTTNPFGQRTSFGQPAGAAAPTPFAQPTAVPASTSFGQPVTAAPSTGLFSRHSATTGGPSNTAGSLNVPKYPPGAPVTSYSTRSADGKRLLTWKGHQVVYKDKLQGGKVVGEYPAYKINNKDYQRIWFPDGPPPPNPWAEGRPEEYEGENGAKVAQAYQFSSEHGYYKDGIMPSVPPKREWISWDL</sequence>
<feature type="compositionally biased region" description="Polar residues" evidence="2">
    <location>
        <begin position="410"/>
        <end position="419"/>
    </location>
</feature>
<feature type="compositionally biased region" description="Polar residues" evidence="2">
    <location>
        <begin position="242"/>
        <end position="254"/>
    </location>
</feature>
<proteinExistence type="predicted"/>
<feature type="domain" description="C3H1-type" evidence="3">
    <location>
        <begin position="1"/>
        <end position="25"/>
    </location>
</feature>
<feature type="compositionally biased region" description="Polar residues" evidence="2">
    <location>
        <begin position="302"/>
        <end position="351"/>
    </location>
</feature>
<evidence type="ECO:0000256" key="2">
    <source>
        <dbReference type="SAM" id="MobiDB-lite"/>
    </source>
</evidence>
<dbReference type="SMART" id="SM00356">
    <property type="entry name" value="ZnF_C3H1"/>
    <property type="match status" value="1"/>
</dbReference>
<keyword evidence="1" id="KW-0862">Zinc</keyword>
<reference evidence="4" key="1">
    <citation type="journal article" date="2020" name="Stud. Mycol.">
        <title>101 Dothideomycetes genomes: a test case for predicting lifestyles and emergence of pathogens.</title>
        <authorList>
            <person name="Haridas S."/>
            <person name="Albert R."/>
            <person name="Binder M."/>
            <person name="Bloem J."/>
            <person name="Labutti K."/>
            <person name="Salamov A."/>
            <person name="Andreopoulos B."/>
            <person name="Baker S."/>
            <person name="Barry K."/>
            <person name="Bills G."/>
            <person name="Bluhm B."/>
            <person name="Cannon C."/>
            <person name="Castanera R."/>
            <person name="Culley D."/>
            <person name="Daum C."/>
            <person name="Ezra D."/>
            <person name="Gonzalez J."/>
            <person name="Henrissat B."/>
            <person name="Kuo A."/>
            <person name="Liang C."/>
            <person name="Lipzen A."/>
            <person name="Lutzoni F."/>
            <person name="Magnuson J."/>
            <person name="Mondo S."/>
            <person name="Nolan M."/>
            <person name="Ohm R."/>
            <person name="Pangilinan J."/>
            <person name="Park H.-J."/>
            <person name="Ramirez L."/>
            <person name="Alfaro M."/>
            <person name="Sun H."/>
            <person name="Tritt A."/>
            <person name="Yoshinaga Y."/>
            <person name="Zwiers L.-H."/>
            <person name="Turgeon B."/>
            <person name="Goodwin S."/>
            <person name="Spatafora J."/>
            <person name="Crous P."/>
            <person name="Grigoriev I."/>
        </authorList>
    </citation>
    <scope>NUCLEOTIDE SEQUENCE</scope>
    <source>
        <strain evidence="4">CBS 269.34</strain>
    </source>
</reference>
<organism evidence="4 5">
    <name type="scientific">Lophium mytilinum</name>
    <dbReference type="NCBI Taxonomy" id="390894"/>
    <lineage>
        <taxon>Eukaryota</taxon>
        <taxon>Fungi</taxon>
        <taxon>Dikarya</taxon>
        <taxon>Ascomycota</taxon>
        <taxon>Pezizomycotina</taxon>
        <taxon>Dothideomycetes</taxon>
        <taxon>Pleosporomycetidae</taxon>
        <taxon>Mytilinidiales</taxon>
        <taxon>Mytilinidiaceae</taxon>
        <taxon>Lophium</taxon>
    </lineage>
</organism>
<feature type="compositionally biased region" description="Low complexity" evidence="2">
    <location>
        <begin position="369"/>
        <end position="386"/>
    </location>
</feature>
<dbReference type="GO" id="GO:0008270">
    <property type="term" value="F:zinc ion binding"/>
    <property type="evidence" value="ECO:0007669"/>
    <property type="project" value="UniProtKB-KW"/>
</dbReference>
<feature type="region of interest" description="Disordered" evidence="2">
    <location>
        <begin position="627"/>
        <end position="646"/>
    </location>
</feature>
<feature type="compositionally biased region" description="Polar residues" evidence="2">
    <location>
        <begin position="272"/>
        <end position="284"/>
    </location>
</feature>
<dbReference type="PANTHER" id="PTHR21099:SF2">
    <property type="entry name" value="SI:CH211-113E8.11"/>
    <property type="match status" value="1"/>
</dbReference>
<keyword evidence="5" id="KW-1185">Reference proteome</keyword>
<accession>A0A6A6RAG6</accession>
<dbReference type="InterPro" id="IPR000571">
    <property type="entry name" value="Znf_CCCH"/>
</dbReference>
<feature type="region of interest" description="Disordered" evidence="2">
    <location>
        <begin position="189"/>
        <end position="581"/>
    </location>
</feature>
<dbReference type="Gene3D" id="4.10.1000.10">
    <property type="entry name" value="Zinc finger, CCCH-type"/>
    <property type="match status" value="1"/>
</dbReference>
<dbReference type="GO" id="GO:0005634">
    <property type="term" value="C:nucleus"/>
    <property type="evidence" value="ECO:0007669"/>
    <property type="project" value="TreeGrafter"/>
</dbReference>
<dbReference type="PANTHER" id="PTHR21099">
    <property type="entry name" value="RAD201"/>
    <property type="match status" value="1"/>
</dbReference>
<feature type="compositionally biased region" description="Low complexity" evidence="2">
    <location>
        <begin position="474"/>
        <end position="529"/>
    </location>
</feature>
<name>A0A6A6RAG6_9PEZI</name>
<dbReference type="OrthoDB" id="20729at2759"/>
<evidence type="ECO:0000313" key="5">
    <source>
        <dbReference type="Proteomes" id="UP000799750"/>
    </source>
</evidence>
<feature type="compositionally biased region" description="Polar residues" evidence="2">
    <location>
        <begin position="195"/>
        <end position="207"/>
    </location>
</feature>
<dbReference type="EMBL" id="MU004182">
    <property type="protein sequence ID" value="KAF2501689.1"/>
    <property type="molecule type" value="Genomic_DNA"/>
</dbReference>